<gene>
    <name evidence="8" type="ORF">GCM10009843_32180</name>
</gene>
<feature type="transmembrane region" description="Helical" evidence="6">
    <location>
        <begin position="96"/>
        <end position="114"/>
    </location>
</feature>
<evidence type="ECO:0000256" key="6">
    <source>
        <dbReference type="SAM" id="Phobius"/>
    </source>
</evidence>
<proteinExistence type="predicted"/>
<evidence type="ECO:0000313" key="8">
    <source>
        <dbReference type="EMBL" id="GAA2130008.1"/>
    </source>
</evidence>
<evidence type="ECO:0000313" key="9">
    <source>
        <dbReference type="Proteomes" id="UP001500575"/>
    </source>
</evidence>
<dbReference type="CDD" id="cd03386">
    <property type="entry name" value="PAP2_Aur1_like"/>
    <property type="match status" value="1"/>
</dbReference>
<organism evidence="8 9">
    <name type="scientific">Nocardioides bigeumensis</name>
    <dbReference type="NCBI Taxonomy" id="433657"/>
    <lineage>
        <taxon>Bacteria</taxon>
        <taxon>Bacillati</taxon>
        <taxon>Actinomycetota</taxon>
        <taxon>Actinomycetes</taxon>
        <taxon>Propionibacteriales</taxon>
        <taxon>Nocardioidaceae</taxon>
        <taxon>Nocardioides</taxon>
    </lineage>
</organism>
<evidence type="ECO:0000256" key="1">
    <source>
        <dbReference type="ARBA" id="ARBA00004141"/>
    </source>
</evidence>
<comment type="subcellular location">
    <subcellularLocation>
        <location evidence="1">Membrane</location>
        <topology evidence="1">Multi-pass membrane protein</topology>
    </subcellularLocation>
</comment>
<evidence type="ECO:0000256" key="4">
    <source>
        <dbReference type="ARBA" id="ARBA00023136"/>
    </source>
</evidence>
<protein>
    <recommendedName>
        <fullName evidence="7">Inositolphosphotransferase Aur1/Ipt1 domain-containing protein</fullName>
    </recommendedName>
</protein>
<accession>A0ABN2YNP5</accession>
<reference evidence="8 9" key="1">
    <citation type="journal article" date="2019" name="Int. J. Syst. Evol. Microbiol.">
        <title>The Global Catalogue of Microorganisms (GCM) 10K type strain sequencing project: providing services to taxonomists for standard genome sequencing and annotation.</title>
        <authorList>
            <consortium name="The Broad Institute Genomics Platform"/>
            <consortium name="The Broad Institute Genome Sequencing Center for Infectious Disease"/>
            <person name="Wu L."/>
            <person name="Ma J."/>
        </authorList>
    </citation>
    <scope>NUCLEOTIDE SEQUENCE [LARGE SCALE GENOMIC DNA]</scope>
    <source>
        <strain evidence="8 9">JCM 16021</strain>
    </source>
</reference>
<name>A0ABN2YNP5_9ACTN</name>
<dbReference type="InterPro" id="IPR052185">
    <property type="entry name" value="IPC_Synthase-Related"/>
</dbReference>
<evidence type="ECO:0000259" key="7">
    <source>
        <dbReference type="Pfam" id="PF14378"/>
    </source>
</evidence>
<feature type="transmembrane region" description="Helical" evidence="6">
    <location>
        <begin position="177"/>
        <end position="195"/>
    </location>
</feature>
<feature type="region of interest" description="Disordered" evidence="5">
    <location>
        <begin position="227"/>
        <end position="250"/>
    </location>
</feature>
<dbReference type="EMBL" id="BAAAQQ010000013">
    <property type="protein sequence ID" value="GAA2130008.1"/>
    <property type="molecule type" value="Genomic_DNA"/>
</dbReference>
<evidence type="ECO:0000256" key="2">
    <source>
        <dbReference type="ARBA" id="ARBA00022692"/>
    </source>
</evidence>
<feature type="transmembrane region" description="Helical" evidence="6">
    <location>
        <begin position="201"/>
        <end position="219"/>
    </location>
</feature>
<sequence>MEVALVLGLYVAYSLTRLVADDSMAPALERARDLLHFERWLGLDLEAGLNQLFVDQSWLGLAGSFYYATAHYLVTGIALIWLWRRGPTAYLPARRALMLATAIALVLYVLLPMAPPRMIDGYVDVLQLSSAHGWWGGEASAPRGLGGYTNQLAAFPSMHAGWALWVAWVVQREARSRVLRALAWTHALVTSLVIVGTGNHWVLDAVVGWAAVVAAVVALRPMRLPRPTRRAAPAPSGPPPDPSWSTSAAG</sequence>
<comment type="caution">
    <text evidence="8">The sequence shown here is derived from an EMBL/GenBank/DDBJ whole genome shotgun (WGS) entry which is preliminary data.</text>
</comment>
<keyword evidence="2 6" id="KW-0812">Transmembrane</keyword>
<dbReference type="Proteomes" id="UP001500575">
    <property type="component" value="Unassembled WGS sequence"/>
</dbReference>
<dbReference type="PANTHER" id="PTHR31310:SF7">
    <property type="entry name" value="PA-PHOSPHATASE RELATED-FAMILY PROTEIN DDB_G0268928"/>
    <property type="match status" value="1"/>
</dbReference>
<feature type="transmembrane region" description="Helical" evidence="6">
    <location>
        <begin position="65"/>
        <end position="84"/>
    </location>
</feature>
<keyword evidence="3 6" id="KW-1133">Transmembrane helix</keyword>
<feature type="transmembrane region" description="Helical" evidence="6">
    <location>
        <begin position="152"/>
        <end position="170"/>
    </location>
</feature>
<dbReference type="Pfam" id="PF14378">
    <property type="entry name" value="PAP2_3"/>
    <property type="match status" value="1"/>
</dbReference>
<feature type="domain" description="Inositolphosphotransferase Aur1/Ipt1" evidence="7">
    <location>
        <begin position="32"/>
        <end position="217"/>
    </location>
</feature>
<keyword evidence="9" id="KW-1185">Reference proteome</keyword>
<evidence type="ECO:0000256" key="3">
    <source>
        <dbReference type="ARBA" id="ARBA00022989"/>
    </source>
</evidence>
<evidence type="ECO:0000256" key="5">
    <source>
        <dbReference type="SAM" id="MobiDB-lite"/>
    </source>
</evidence>
<dbReference type="PANTHER" id="PTHR31310">
    <property type="match status" value="1"/>
</dbReference>
<keyword evidence="4 6" id="KW-0472">Membrane</keyword>
<dbReference type="InterPro" id="IPR026841">
    <property type="entry name" value="Aur1/Ipt1"/>
</dbReference>